<evidence type="ECO:0000256" key="7">
    <source>
        <dbReference type="ARBA" id="ARBA00012096"/>
    </source>
</evidence>
<comment type="catalytic activity">
    <reaction evidence="1">
        <text>L-threonine = 2-oxobutanoate + NH4(+)</text>
        <dbReference type="Rhea" id="RHEA:22108"/>
        <dbReference type="ChEBI" id="CHEBI:16763"/>
        <dbReference type="ChEBI" id="CHEBI:28938"/>
        <dbReference type="ChEBI" id="CHEBI:57926"/>
        <dbReference type="EC" id="4.3.1.19"/>
    </reaction>
</comment>
<evidence type="ECO:0000259" key="13">
    <source>
        <dbReference type="Pfam" id="PF00291"/>
    </source>
</evidence>
<dbReference type="InterPro" id="IPR001926">
    <property type="entry name" value="TrpB-like_PALP"/>
</dbReference>
<organism evidence="14 15">
    <name type="scientific">Hydrogenibacillus schlegelii</name>
    <name type="common">Bacillus schlegelii</name>
    <dbReference type="NCBI Taxonomy" id="1484"/>
    <lineage>
        <taxon>Bacteria</taxon>
        <taxon>Bacillati</taxon>
        <taxon>Bacillota</taxon>
        <taxon>Bacilli</taxon>
        <taxon>Bacillales</taxon>
        <taxon>Bacillales Family X. Incertae Sedis</taxon>
        <taxon>Hydrogenibacillus</taxon>
    </lineage>
</organism>
<evidence type="ECO:0000256" key="8">
    <source>
        <dbReference type="ARBA" id="ARBA00022842"/>
    </source>
</evidence>
<keyword evidence="15" id="KW-1185">Reference proteome</keyword>
<dbReference type="STRING" id="1484.SA87_01310"/>
<dbReference type="CDD" id="cd01562">
    <property type="entry name" value="Thr-dehyd"/>
    <property type="match status" value="1"/>
</dbReference>
<dbReference type="Gene3D" id="3.40.50.1100">
    <property type="match status" value="2"/>
</dbReference>
<gene>
    <name evidence="14" type="ORF">SA87_01310</name>
</gene>
<sequence length="330" mass="33974">MEAKTSVPAEAPTAADVLAADARLRPHVHRTPLLRSALLDGRAGASLFLKGEHLQKTGSFKIRGALNAVLAAAEAGARAVVAASSGNHGAAVAYAARAVGLPATVVVPASIAPAKRAAIEAYGGRIVVAGDDSETRLSKARELAAAEGAAFIPPYDDPRVIAGQGTVGLEVLDDLPDVEAIYVPIGGGGLISGIATWVKDRRPEVAVIGVEPELADDTHGSLAAGRRVALKAAPTIADGLRALTPGELTFPIIARLVDDVVRVSETEIVEAVFFLMTRLKQVVEPSGAVSVAAALRPAAARRRVAILSGGNVDWRALWPALSETLARHGL</sequence>
<dbReference type="Proteomes" id="UP000243024">
    <property type="component" value="Unassembled WGS sequence"/>
</dbReference>
<dbReference type="PANTHER" id="PTHR43050:SF1">
    <property type="entry name" value="SERINE RACEMASE"/>
    <property type="match status" value="1"/>
</dbReference>
<dbReference type="EMBL" id="JXBB01000060">
    <property type="protein sequence ID" value="OAR03469.1"/>
    <property type="molecule type" value="Genomic_DNA"/>
</dbReference>
<feature type="domain" description="Tryptophan synthase beta chain-like PALP" evidence="13">
    <location>
        <begin position="25"/>
        <end position="297"/>
    </location>
</feature>
<comment type="cofactor">
    <cofactor evidence="4">
        <name>Mn(2+)</name>
        <dbReference type="ChEBI" id="CHEBI:29035"/>
    </cofactor>
</comment>
<comment type="caution">
    <text evidence="14">The sequence shown here is derived from an EMBL/GenBank/DDBJ whole genome shotgun (WGS) entry which is preliminary data.</text>
</comment>
<dbReference type="GO" id="GO:0005524">
    <property type="term" value="F:ATP binding"/>
    <property type="evidence" value="ECO:0007669"/>
    <property type="project" value="TreeGrafter"/>
</dbReference>
<proteinExistence type="inferred from homology"/>
<comment type="cofactor">
    <cofactor evidence="3">
        <name>pyridoxal 5'-phosphate</name>
        <dbReference type="ChEBI" id="CHEBI:597326"/>
    </cofactor>
</comment>
<evidence type="ECO:0000256" key="3">
    <source>
        <dbReference type="ARBA" id="ARBA00001933"/>
    </source>
</evidence>
<evidence type="ECO:0000313" key="14">
    <source>
        <dbReference type="EMBL" id="OAR03469.1"/>
    </source>
</evidence>
<reference evidence="14 15" key="1">
    <citation type="submission" date="2015-09" db="EMBL/GenBank/DDBJ databases">
        <title>Draft genome sequence of Hydrogenibacillus schlegelii DSM 2000.</title>
        <authorList>
            <person name="Hemp J."/>
        </authorList>
    </citation>
    <scope>NUCLEOTIDE SEQUENCE [LARGE SCALE GENOMIC DNA]</scope>
    <source>
        <strain evidence="14 15">MA 48</strain>
    </source>
</reference>
<evidence type="ECO:0000256" key="2">
    <source>
        <dbReference type="ARBA" id="ARBA00001913"/>
    </source>
</evidence>
<keyword evidence="10" id="KW-0456">Lyase</keyword>
<evidence type="ECO:0000256" key="5">
    <source>
        <dbReference type="ARBA" id="ARBA00001946"/>
    </source>
</evidence>
<dbReference type="EC" id="4.3.1.19" evidence="7"/>
<comment type="cofactor">
    <cofactor evidence="5">
        <name>Mg(2+)</name>
        <dbReference type="ChEBI" id="CHEBI:18420"/>
    </cofactor>
</comment>
<accession>A0A132MGX8</accession>
<dbReference type="GO" id="GO:0070179">
    <property type="term" value="P:D-serine biosynthetic process"/>
    <property type="evidence" value="ECO:0007669"/>
    <property type="project" value="TreeGrafter"/>
</dbReference>
<keyword evidence="8" id="KW-0460">Magnesium</keyword>
<evidence type="ECO:0000256" key="10">
    <source>
        <dbReference type="ARBA" id="ARBA00023239"/>
    </source>
</evidence>
<comment type="cofactor">
    <cofactor evidence="2">
        <name>Ca(2+)</name>
        <dbReference type="ChEBI" id="CHEBI:29108"/>
    </cofactor>
</comment>
<comment type="function">
    <text evidence="11">Catalyzes the anaerobic formation of alpha-ketobutyrate and ammonia from threonine in a two-step reaction. The first step involved a dehydration of threonine and a production of enamine intermediates (aminocrotonate), which tautomerizes to its imine form (iminobutyrate). Both intermediates are unstable and short-lived. The second step is the nonenzymatic hydrolysis of the enamine/imine intermediates to form 2-ketobutyrate and free ammonia. In the low water environment of the cell, the second step is accelerated by RidA.</text>
</comment>
<dbReference type="GO" id="GO:0004794">
    <property type="term" value="F:threonine deaminase activity"/>
    <property type="evidence" value="ECO:0007669"/>
    <property type="project" value="UniProtKB-EC"/>
</dbReference>
<evidence type="ECO:0000256" key="12">
    <source>
        <dbReference type="ARBA" id="ARBA00031427"/>
    </source>
</evidence>
<dbReference type="PANTHER" id="PTHR43050">
    <property type="entry name" value="SERINE / THREONINE RACEMASE FAMILY MEMBER"/>
    <property type="match status" value="1"/>
</dbReference>
<evidence type="ECO:0000256" key="1">
    <source>
        <dbReference type="ARBA" id="ARBA00001274"/>
    </source>
</evidence>
<dbReference type="Pfam" id="PF00291">
    <property type="entry name" value="PALP"/>
    <property type="match status" value="1"/>
</dbReference>
<dbReference type="GO" id="GO:0018114">
    <property type="term" value="F:threonine racemase activity"/>
    <property type="evidence" value="ECO:0007669"/>
    <property type="project" value="TreeGrafter"/>
</dbReference>
<dbReference type="GO" id="GO:0030170">
    <property type="term" value="F:pyridoxal phosphate binding"/>
    <property type="evidence" value="ECO:0007669"/>
    <property type="project" value="InterPro"/>
</dbReference>
<evidence type="ECO:0000256" key="6">
    <source>
        <dbReference type="ARBA" id="ARBA00010869"/>
    </source>
</evidence>
<dbReference type="InterPro" id="IPR000634">
    <property type="entry name" value="Ser/Thr_deHydtase_PyrdxlP-BS"/>
</dbReference>
<name>A0A132MGX8_HYDSH</name>
<dbReference type="InterPro" id="IPR036052">
    <property type="entry name" value="TrpB-like_PALP_sf"/>
</dbReference>
<dbReference type="GO" id="GO:0003941">
    <property type="term" value="F:L-serine ammonia-lyase activity"/>
    <property type="evidence" value="ECO:0007669"/>
    <property type="project" value="TreeGrafter"/>
</dbReference>
<dbReference type="AlphaFoldDB" id="A0A132MGX8"/>
<keyword evidence="9" id="KW-0663">Pyridoxal phosphate</keyword>
<evidence type="ECO:0000256" key="4">
    <source>
        <dbReference type="ARBA" id="ARBA00001936"/>
    </source>
</evidence>
<dbReference type="GO" id="GO:0000287">
    <property type="term" value="F:magnesium ion binding"/>
    <property type="evidence" value="ECO:0007669"/>
    <property type="project" value="TreeGrafter"/>
</dbReference>
<comment type="similarity">
    <text evidence="6">Belongs to the serine/threonine dehydratase family.</text>
</comment>
<dbReference type="FunFam" id="3.40.50.1100:FF:000007">
    <property type="entry name" value="L-threonine dehydratase catabolic TdcB"/>
    <property type="match status" value="1"/>
</dbReference>
<dbReference type="GO" id="GO:0030378">
    <property type="term" value="F:serine racemase activity"/>
    <property type="evidence" value="ECO:0007669"/>
    <property type="project" value="TreeGrafter"/>
</dbReference>
<evidence type="ECO:0000256" key="9">
    <source>
        <dbReference type="ARBA" id="ARBA00022898"/>
    </source>
</evidence>
<dbReference type="SUPFAM" id="SSF53686">
    <property type="entry name" value="Tryptophan synthase beta subunit-like PLP-dependent enzymes"/>
    <property type="match status" value="1"/>
</dbReference>
<protein>
    <recommendedName>
        <fullName evidence="7">threonine ammonia-lyase</fullName>
        <ecNumber evidence="7">4.3.1.19</ecNumber>
    </recommendedName>
    <alternativeName>
        <fullName evidence="12">Threonine deaminase</fullName>
    </alternativeName>
</protein>
<dbReference type="FunFam" id="3.40.50.1100:FF:000005">
    <property type="entry name" value="Threonine dehydratase catabolic"/>
    <property type="match status" value="1"/>
</dbReference>
<dbReference type="OrthoDB" id="9811476at2"/>
<evidence type="ECO:0000313" key="15">
    <source>
        <dbReference type="Proteomes" id="UP000243024"/>
    </source>
</evidence>
<dbReference type="PROSITE" id="PS00165">
    <property type="entry name" value="DEHYDRATASE_SER_THR"/>
    <property type="match status" value="1"/>
</dbReference>
<evidence type="ECO:0000256" key="11">
    <source>
        <dbReference type="ARBA" id="ARBA00025527"/>
    </source>
</evidence>